<proteinExistence type="predicted"/>
<comment type="caution">
    <text evidence="3">The sequence shown here is derived from an EMBL/GenBank/DDBJ whole genome shotgun (WGS) entry which is preliminary data.</text>
</comment>
<feature type="signal peptide" evidence="1">
    <location>
        <begin position="1"/>
        <end position="22"/>
    </location>
</feature>
<organism evidence="3 4">
    <name type="scientific">Parashewanella spongiae</name>
    <dbReference type="NCBI Taxonomy" id="342950"/>
    <lineage>
        <taxon>Bacteria</taxon>
        <taxon>Pseudomonadati</taxon>
        <taxon>Pseudomonadota</taxon>
        <taxon>Gammaproteobacteria</taxon>
        <taxon>Alteromonadales</taxon>
        <taxon>Shewanellaceae</taxon>
        <taxon>Parashewanella</taxon>
    </lineage>
</organism>
<dbReference type="RefSeq" id="WP_121851769.1">
    <property type="nucleotide sequence ID" value="NZ_CP037952.1"/>
</dbReference>
<protein>
    <recommendedName>
        <fullName evidence="2">Spondin domain-containing protein</fullName>
    </recommendedName>
</protein>
<feature type="domain" description="Spondin" evidence="2">
    <location>
        <begin position="36"/>
        <end position="155"/>
    </location>
</feature>
<reference evidence="3 4" key="1">
    <citation type="submission" date="2018-09" db="EMBL/GenBank/DDBJ databases">
        <title>Phylogeny of the Shewanellaceae, and recommendation for two new genera, Pseudoshewanella and Parashewanella.</title>
        <authorList>
            <person name="Wang G."/>
        </authorList>
    </citation>
    <scope>NUCLEOTIDE SEQUENCE [LARGE SCALE GENOMIC DNA]</scope>
    <source>
        <strain evidence="3 4">KCTC 22492</strain>
    </source>
</reference>
<dbReference type="InterPro" id="IPR038678">
    <property type="entry name" value="Spondin_N_sf"/>
</dbReference>
<dbReference type="Proteomes" id="UP000273022">
    <property type="component" value="Unassembled WGS sequence"/>
</dbReference>
<evidence type="ECO:0000313" key="4">
    <source>
        <dbReference type="Proteomes" id="UP000273022"/>
    </source>
</evidence>
<keyword evidence="1" id="KW-0732">Signal</keyword>
<keyword evidence="4" id="KW-1185">Reference proteome</keyword>
<evidence type="ECO:0000259" key="2">
    <source>
        <dbReference type="Pfam" id="PF06468"/>
    </source>
</evidence>
<gene>
    <name evidence="3" type="ORF">D5R81_00845</name>
</gene>
<dbReference type="Gene3D" id="2.60.40.2130">
    <property type="entry name" value="F-spondin domain"/>
    <property type="match status" value="1"/>
</dbReference>
<feature type="chain" id="PRO_5017233901" description="Spondin domain-containing protein" evidence="1">
    <location>
        <begin position="23"/>
        <end position="234"/>
    </location>
</feature>
<dbReference type="AlphaFoldDB" id="A0A3A6UCL7"/>
<accession>A0A3A6UCL7</accession>
<name>A0A3A6UCL7_9GAMM</name>
<dbReference type="EMBL" id="QYYH01000003">
    <property type="protein sequence ID" value="RJY19399.1"/>
    <property type="molecule type" value="Genomic_DNA"/>
</dbReference>
<sequence>MKLSNLCKSIALTGLIALPVTAADLEVKVINLTHGNHFTPVLAAAHDSELHLFQAGTKASEALQKMAEGGAVGDLDTLATAAGAVVVANPFEGLLAPSTASAKFELDSGEMTHLSLVAMILPTNDAFIGLDAWKIPTEAGTYTINLNAYDAGTEANNELVVEGSGALGVLGIPVAPGGDAGTGGTGLTDDSTNENVHIHPGVLGDTDLSGGKSDLDSRNHRWLNPVARVVVTVK</sequence>
<evidence type="ECO:0000256" key="1">
    <source>
        <dbReference type="SAM" id="SignalP"/>
    </source>
</evidence>
<dbReference type="OrthoDB" id="264824at2"/>
<dbReference type="Pfam" id="PF06468">
    <property type="entry name" value="Spond_N"/>
    <property type="match status" value="1"/>
</dbReference>
<evidence type="ECO:0000313" key="3">
    <source>
        <dbReference type="EMBL" id="RJY19399.1"/>
    </source>
</evidence>
<dbReference type="InterPro" id="IPR009465">
    <property type="entry name" value="Spondin_N"/>
</dbReference>
<dbReference type="NCBIfam" id="NF038123">
    <property type="entry name" value="NF038123_dom"/>
    <property type="match status" value="1"/>
</dbReference>